<dbReference type="InterPro" id="IPR041371">
    <property type="entry name" value="GH92_N"/>
</dbReference>
<keyword evidence="2" id="KW-0472">Membrane</keyword>
<protein>
    <submittedName>
        <fullName evidence="6">Glycosyl hydrolase</fullName>
    </submittedName>
</protein>
<dbReference type="InterPro" id="IPR005887">
    <property type="entry name" value="GH92_a_mannosidase_put"/>
</dbReference>
<dbReference type="NCBIfam" id="TIGR01180">
    <property type="entry name" value="aman2_put"/>
    <property type="match status" value="1"/>
</dbReference>
<dbReference type="GO" id="GO:0005829">
    <property type="term" value="C:cytosol"/>
    <property type="evidence" value="ECO:0007669"/>
    <property type="project" value="TreeGrafter"/>
</dbReference>
<evidence type="ECO:0000313" key="7">
    <source>
        <dbReference type="Proteomes" id="UP000016923"/>
    </source>
</evidence>
<sequence length="915" mass="98410">MSLFQVIAFLGLVAAGRADLASYVLPLTGTESGGNTFPGVSEPFGMVKLGPDMDTGADSAGSSYSGYVSGAAFFNGFSMLHESGTGGAPKYGVVSQMPVVGGPVTNPLERHADQRGPSADAANPGSYKATMSSGIVVDLAASAHAGLYQYTFPKKSTALSANNSNSVIVDVSHFLPAPDREYLSQHYLRGTITVSSNLDGSSLEYHGSGTYDNGWNLSPAWTVYFCGHFDSPGTVQTFIGTNSTGTVLSKYPAGTTVPTSTARLGAVFTFNSSQVVVTSRVGVSFISSDQACSNVDSEVPAGTSQASLAAQTRAAWNDKVLSTITTTDTNNTRLQLLYTSMYHMLLLPQNKTWENPLWSSSEPYYDDIFTLWDLPVMYEEFIRSLVDIWRHEGFMPDARSSFFNGATQGGSNADNVLADAYIKGVRGGVDWDDAYAAMVTNAETVPTNNNDPRDGTGSTKEGRSALPDWHKHGFITQAYGRSVTRAVEYSVNDFSLYQVASGLGKTHDATKYLGRSRNWRNHWNPAVTSLGFSGFLVPRTETAFIEQDPLECGGCYWGDDYYEALPWEYSFNAHHDIDTLVDYSGGEDMFVRRLETMFVPGQRPSGSGPFNNTIFNPGNEPSFTTPYLFNFVGRQDLSVKYSRFVADSYYAPTPGGLPGNSDAGAMESWLLWSMLGLYPMTGQTTFLIGSPWFQDVTVRLGGRKSLQITTTPDSASTLASNSNPSSAPPPNIYVQSLQVNGQDWGQSWVTYDDIFANGGRLDFILGPNPSNWSSSGKAPPSPATESSIKPPAMLPVVTNKPRRINWKLARPLLATFCSVGGVGLVALGVFFYLRRGRQPDPQLPASEKTQPVSALSKFRKRLCRCLPRSASSAPAASAVLKTAGSASETPSRSSEQSDTVVMPSVTSPPAGPGTV</sequence>
<reference evidence="6 7" key="1">
    <citation type="journal article" date="2013" name="BMC Genomics">
        <title>The genome and transcriptome of the pine saprophyte Ophiostoma piceae, and a comparison with the bark beetle-associated pine pathogen Grosmannia clavigera.</title>
        <authorList>
            <person name="Haridas S."/>
            <person name="Wang Y."/>
            <person name="Lim L."/>
            <person name="Massoumi Alamouti S."/>
            <person name="Jackman S."/>
            <person name="Docking R."/>
            <person name="Robertson G."/>
            <person name="Birol I."/>
            <person name="Bohlmann J."/>
            <person name="Breuil C."/>
        </authorList>
    </citation>
    <scope>NUCLEOTIDE SEQUENCE [LARGE SCALE GENOMIC DNA]</scope>
    <source>
        <strain evidence="6 7">UAMH 11346</strain>
    </source>
</reference>
<accession>S3CIA7</accession>
<dbReference type="GO" id="GO:0005975">
    <property type="term" value="P:carbohydrate metabolic process"/>
    <property type="evidence" value="ECO:0007669"/>
    <property type="project" value="InterPro"/>
</dbReference>
<dbReference type="FunFam" id="1.20.1610.10:FF:000003">
    <property type="entry name" value="Glycoside hydrolase family 92 protein"/>
    <property type="match status" value="1"/>
</dbReference>
<dbReference type="SUPFAM" id="SSF48208">
    <property type="entry name" value="Six-hairpin glycosidases"/>
    <property type="match status" value="1"/>
</dbReference>
<feature type="domain" description="Glycosyl hydrolase family 92" evidence="4">
    <location>
        <begin position="290"/>
        <end position="766"/>
    </location>
</feature>
<dbReference type="FunFam" id="1.20.1050.60:FF:000002">
    <property type="entry name" value="Glycosyl hydrolase family 92"/>
    <property type="match status" value="1"/>
</dbReference>
<feature type="compositionally biased region" description="Low complexity" evidence="1">
    <location>
        <begin position="714"/>
        <end position="725"/>
    </location>
</feature>
<dbReference type="OrthoDB" id="449263at2759"/>
<dbReference type="Proteomes" id="UP000016923">
    <property type="component" value="Unassembled WGS sequence"/>
</dbReference>
<evidence type="ECO:0000313" key="6">
    <source>
        <dbReference type="EMBL" id="EPE06108.1"/>
    </source>
</evidence>
<feature type="compositionally biased region" description="Low complexity" evidence="1">
    <location>
        <begin position="869"/>
        <end position="878"/>
    </location>
</feature>
<dbReference type="GO" id="GO:0005634">
    <property type="term" value="C:nucleus"/>
    <property type="evidence" value="ECO:0007669"/>
    <property type="project" value="TreeGrafter"/>
</dbReference>
<name>S3CIA7_OPHP1</name>
<dbReference type="InterPro" id="IPR014718">
    <property type="entry name" value="GH-type_carb-bd"/>
</dbReference>
<organism evidence="6 7">
    <name type="scientific">Ophiostoma piceae (strain UAMH 11346)</name>
    <name type="common">Sap stain fungus</name>
    <dbReference type="NCBI Taxonomy" id="1262450"/>
    <lineage>
        <taxon>Eukaryota</taxon>
        <taxon>Fungi</taxon>
        <taxon>Dikarya</taxon>
        <taxon>Ascomycota</taxon>
        <taxon>Pezizomycotina</taxon>
        <taxon>Sordariomycetes</taxon>
        <taxon>Sordariomycetidae</taxon>
        <taxon>Ophiostomatales</taxon>
        <taxon>Ophiostomataceae</taxon>
        <taxon>Ophiostoma</taxon>
    </lineage>
</organism>
<evidence type="ECO:0000256" key="3">
    <source>
        <dbReference type="SAM" id="SignalP"/>
    </source>
</evidence>
<feature type="signal peptide" evidence="3">
    <location>
        <begin position="1"/>
        <end position="18"/>
    </location>
</feature>
<dbReference type="eggNOG" id="ENOG502QR5Q">
    <property type="taxonomic scope" value="Eukaryota"/>
</dbReference>
<feature type="transmembrane region" description="Helical" evidence="2">
    <location>
        <begin position="812"/>
        <end position="833"/>
    </location>
</feature>
<dbReference type="PANTHER" id="PTHR12143:SF44">
    <property type="entry name" value="GLYCOSYL HYDROLASE FAMILY 92 DOMAIN-CONTAINING PROTEIN"/>
    <property type="match status" value="1"/>
</dbReference>
<feature type="compositionally biased region" description="Polar residues" evidence="1">
    <location>
        <begin position="884"/>
        <end position="907"/>
    </location>
</feature>
<dbReference type="Pfam" id="PF17678">
    <property type="entry name" value="Glyco_hydro_92N"/>
    <property type="match status" value="1"/>
</dbReference>
<dbReference type="GO" id="GO:0000224">
    <property type="term" value="F:peptide-N4-(N-acetyl-beta-glucosaminyl)asparagine amidase activity"/>
    <property type="evidence" value="ECO:0007669"/>
    <property type="project" value="TreeGrafter"/>
</dbReference>
<dbReference type="Pfam" id="PF07971">
    <property type="entry name" value="Glyco_hydro_92"/>
    <property type="match status" value="1"/>
</dbReference>
<keyword evidence="6" id="KW-0378">Hydrolase</keyword>
<dbReference type="GO" id="GO:0030246">
    <property type="term" value="F:carbohydrate binding"/>
    <property type="evidence" value="ECO:0007669"/>
    <property type="project" value="InterPro"/>
</dbReference>
<evidence type="ECO:0000259" key="4">
    <source>
        <dbReference type="Pfam" id="PF07971"/>
    </source>
</evidence>
<keyword evidence="3" id="KW-0732">Signal</keyword>
<dbReference type="PANTHER" id="PTHR12143">
    <property type="entry name" value="PEPTIDE N-GLYCANASE PNGASE -RELATED"/>
    <property type="match status" value="1"/>
</dbReference>
<dbReference type="AlphaFoldDB" id="S3CIA7"/>
<dbReference type="GO" id="GO:0006516">
    <property type="term" value="P:glycoprotein catabolic process"/>
    <property type="evidence" value="ECO:0007669"/>
    <property type="project" value="TreeGrafter"/>
</dbReference>
<dbReference type="Gene3D" id="3.30.2080.10">
    <property type="entry name" value="GH92 mannosidase domain"/>
    <property type="match status" value="1"/>
</dbReference>
<feature type="chain" id="PRO_5004507237" evidence="3">
    <location>
        <begin position="19"/>
        <end position="915"/>
    </location>
</feature>
<dbReference type="InterPro" id="IPR012939">
    <property type="entry name" value="Glyco_hydro_92"/>
</dbReference>
<evidence type="ECO:0000256" key="1">
    <source>
        <dbReference type="SAM" id="MobiDB-lite"/>
    </source>
</evidence>
<feature type="region of interest" description="Disordered" evidence="1">
    <location>
        <begin position="444"/>
        <end position="465"/>
    </location>
</feature>
<dbReference type="HOGENOM" id="CLU_003690_4_2_1"/>
<dbReference type="InterPro" id="IPR008928">
    <property type="entry name" value="6-hairpin_glycosidase_sf"/>
</dbReference>
<feature type="domain" description="Glycosyl hydrolase family 92 N-terminal" evidence="5">
    <location>
        <begin position="23"/>
        <end position="284"/>
    </location>
</feature>
<dbReference type="Gene3D" id="1.20.1610.10">
    <property type="entry name" value="alpha-1,2-mannosidases domains"/>
    <property type="match status" value="1"/>
</dbReference>
<keyword evidence="2" id="KW-1133">Transmembrane helix</keyword>
<dbReference type="FunFam" id="3.30.2080.10:FF:000001">
    <property type="entry name" value="Alpha-1,2-mannosidase subfamily"/>
    <property type="match status" value="1"/>
</dbReference>
<evidence type="ECO:0000259" key="5">
    <source>
        <dbReference type="Pfam" id="PF17678"/>
    </source>
</evidence>
<dbReference type="STRING" id="1262450.S3CIA7"/>
<dbReference type="InterPro" id="IPR050883">
    <property type="entry name" value="PNGase"/>
</dbReference>
<proteinExistence type="predicted"/>
<gene>
    <name evidence="6" type="ORF">F503_02937</name>
</gene>
<dbReference type="VEuPathDB" id="FungiDB:F503_02937"/>
<keyword evidence="2" id="KW-0812">Transmembrane</keyword>
<feature type="region of interest" description="Disordered" evidence="1">
    <location>
        <begin position="868"/>
        <end position="915"/>
    </location>
</feature>
<dbReference type="OMA" id="HEIREMT"/>
<evidence type="ECO:0000256" key="2">
    <source>
        <dbReference type="SAM" id="Phobius"/>
    </source>
</evidence>
<dbReference type="Gene3D" id="2.70.98.10">
    <property type="match status" value="1"/>
</dbReference>
<feature type="region of interest" description="Disordered" evidence="1">
    <location>
        <begin position="709"/>
        <end position="729"/>
    </location>
</feature>
<dbReference type="EMBL" id="KE148154">
    <property type="protein sequence ID" value="EPE06108.1"/>
    <property type="molecule type" value="Genomic_DNA"/>
</dbReference>
<dbReference type="Gene3D" id="1.20.1050.60">
    <property type="entry name" value="alpha-1,2-mannosidase"/>
    <property type="match status" value="1"/>
</dbReference>
<keyword evidence="7" id="KW-1185">Reference proteome</keyword>